<dbReference type="EMBL" id="OZ035829">
    <property type="protein sequence ID" value="CAL1611206.1"/>
    <property type="molecule type" value="Genomic_DNA"/>
</dbReference>
<protein>
    <submittedName>
        <fullName evidence="2">Uncharacterized protein</fullName>
    </submittedName>
</protein>
<gene>
    <name evidence="2" type="ORF">KC01_LOCUS37659</name>
</gene>
<accession>A0AAV2MDN7</accession>
<dbReference type="Proteomes" id="UP001497482">
    <property type="component" value="Chromosome 7"/>
</dbReference>
<feature type="coiled-coil region" evidence="1">
    <location>
        <begin position="6"/>
        <end position="54"/>
    </location>
</feature>
<organism evidence="2 3">
    <name type="scientific">Knipowitschia caucasica</name>
    <name type="common">Caucasian dwarf goby</name>
    <name type="synonym">Pomatoschistus caucasicus</name>
    <dbReference type="NCBI Taxonomy" id="637954"/>
    <lineage>
        <taxon>Eukaryota</taxon>
        <taxon>Metazoa</taxon>
        <taxon>Chordata</taxon>
        <taxon>Craniata</taxon>
        <taxon>Vertebrata</taxon>
        <taxon>Euteleostomi</taxon>
        <taxon>Actinopterygii</taxon>
        <taxon>Neopterygii</taxon>
        <taxon>Teleostei</taxon>
        <taxon>Neoteleostei</taxon>
        <taxon>Acanthomorphata</taxon>
        <taxon>Gobiaria</taxon>
        <taxon>Gobiiformes</taxon>
        <taxon>Gobioidei</taxon>
        <taxon>Gobiidae</taxon>
        <taxon>Gobiinae</taxon>
        <taxon>Knipowitschia</taxon>
    </lineage>
</organism>
<evidence type="ECO:0000313" key="2">
    <source>
        <dbReference type="EMBL" id="CAL1611206.1"/>
    </source>
</evidence>
<proteinExistence type="predicted"/>
<evidence type="ECO:0000313" key="3">
    <source>
        <dbReference type="Proteomes" id="UP001497482"/>
    </source>
</evidence>
<keyword evidence="1" id="KW-0175">Coiled coil</keyword>
<evidence type="ECO:0000256" key="1">
    <source>
        <dbReference type="SAM" id="Coils"/>
    </source>
</evidence>
<dbReference type="AlphaFoldDB" id="A0AAV2MDN7"/>
<keyword evidence="3" id="KW-1185">Reference proteome</keyword>
<name>A0AAV2MDN7_KNICA</name>
<sequence>MLLEKNARLEVTLGNLKKELEELSKRCVKLDGRLQEEAEEQSLMQQEIKDKDQEMDVMRDLIDKSKYWEIKLNLQAQEMEQTASQDEKRSFLLDERTQRLSSAWPRLKMRLRLDGELSISVHPSPCLNKPSVVLVWIQINRVLTVTQIIRLSLPSASIPVPF</sequence>
<reference evidence="2 3" key="1">
    <citation type="submission" date="2024-04" db="EMBL/GenBank/DDBJ databases">
        <authorList>
            <person name="Waldvogel A.-M."/>
            <person name="Schoenle A."/>
        </authorList>
    </citation>
    <scope>NUCLEOTIDE SEQUENCE [LARGE SCALE GENOMIC DNA]</scope>
</reference>